<evidence type="ECO:0000259" key="1">
    <source>
        <dbReference type="Pfam" id="PF00856"/>
    </source>
</evidence>
<gene>
    <name evidence="2" type="ORF">C1SCF055_LOCUS36872</name>
</gene>
<evidence type="ECO:0000313" key="4">
    <source>
        <dbReference type="Proteomes" id="UP001152797"/>
    </source>
</evidence>
<dbReference type="Proteomes" id="UP001152797">
    <property type="component" value="Unassembled WGS sequence"/>
</dbReference>
<dbReference type="AlphaFoldDB" id="A0A9P1GF79"/>
<protein>
    <submittedName>
        <fullName evidence="3">Electron transfer flavoprotein beta subunit lysine methyltransferase (ETFB lysine methyltransferase ) (ETFB-KMT) (Protein N-lysine methyltransferase METTL20)</fullName>
    </submittedName>
</protein>
<name>A0A9P1GF79_9DINO</name>
<dbReference type="Gene3D" id="3.40.50.150">
    <property type="entry name" value="Vaccinia Virus protein VP39"/>
    <property type="match status" value="1"/>
</dbReference>
<proteinExistence type="predicted"/>
<dbReference type="InterPro" id="IPR029063">
    <property type="entry name" value="SAM-dependent_MTases_sf"/>
</dbReference>
<sequence length="647" mass="71198">MSRSRSRSPHSALESYESWLTARGVWWDDRLRLQHLGASGWGLTCSKRIEKGEKVIRVPRAAALTSSTAVDGQSAEELLQPLEDLAKFDETRDSQLPLVISFLLADASWRPKLRVTPSRLELPWSWPSPALEGTELQLVVAAKRRRLAWELQRLETVMPGRITLDQYTSACAVIMSRIQPWWGGSLVPFVDQANHSKEPHLEFRLSKGQVEGRALRVIEPGEVFQSYGNLSTADSLYRYGFASAATRASEIRVSFEDVVTVTLSDLAAVDNVFLARAQKLKTLEFLDESPWDGVEELGLELSLSRRPKLAAGGIKGLRRLWVLCRCMALEEAQWQAALTGPKPREALGALGVAAEPGVGWEPGASALQLSLRSLEVRSRRLGSLEDEVRRYDAAVAAQVEGIQLGLQRLRVVEAKLLQRVVSDWLAMFVESCKSSRVLQDKTRPAMKMLELFLQPFLFWELGSLDFNCLMSKVKNFVILSIVLEDAREHGKASSDPSWAQVWPCCAALAQHVATHPELVRRRRVFELGAGLGVPSIAAALAGARDVLLLDREPLALHCAASTAAVHNLPVASVNDESAADNAVRAAVYDWAEPQNFNVRAEVVLASEVLYDCREAQDVAVAALRLMGGGQGRVLIADPRSSAVIVAG</sequence>
<dbReference type="PANTHER" id="PTHR13271:SF34">
    <property type="entry name" value="N-LYSINE METHYLTRANSFERASE SETD6"/>
    <property type="match status" value="1"/>
</dbReference>
<dbReference type="GO" id="GO:0016279">
    <property type="term" value="F:protein-lysine N-methyltransferase activity"/>
    <property type="evidence" value="ECO:0007669"/>
    <property type="project" value="TreeGrafter"/>
</dbReference>
<accession>A0A9P1GF79</accession>
<dbReference type="GO" id="GO:0032259">
    <property type="term" value="P:methylation"/>
    <property type="evidence" value="ECO:0007669"/>
    <property type="project" value="UniProtKB-KW"/>
</dbReference>
<keyword evidence="3" id="KW-0489">Methyltransferase</keyword>
<keyword evidence="3" id="KW-0808">Transferase</keyword>
<dbReference type="Pfam" id="PF10294">
    <property type="entry name" value="Methyltransf_16"/>
    <property type="match status" value="1"/>
</dbReference>
<feature type="domain" description="SET" evidence="1">
    <location>
        <begin position="40"/>
        <end position="227"/>
    </location>
</feature>
<evidence type="ECO:0000313" key="3">
    <source>
        <dbReference type="EMBL" id="CAL4799053.1"/>
    </source>
</evidence>
<dbReference type="Pfam" id="PF00856">
    <property type="entry name" value="SET"/>
    <property type="match status" value="1"/>
</dbReference>
<dbReference type="SUPFAM" id="SSF53335">
    <property type="entry name" value="S-adenosyl-L-methionine-dependent methyltransferases"/>
    <property type="match status" value="1"/>
</dbReference>
<dbReference type="InterPro" id="IPR046341">
    <property type="entry name" value="SET_dom_sf"/>
</dbReference>
<dbReference type="EMBL" id="CAMXCT030005223">
    <property type="protein sequence ID" value="CAL4799053.1"/>
    <property type="molecule type" value="Genomic_DNA"/>
</dbReference>
<dbReference type="InterPro" id="IPR050600">
    <property type="entry name" value="SETD3_SETD6_MTase"/>
</dbReference>
<dbReference type="SUPFAM" id="SSF82199">
    <property type="entry name" value="SET domain"/>
    <property type="match status" value="1"/>
</dbReference>
<reference evidence="2" key="1">
    <citation type="submission" date="2022-10" db="EMBL/GenBank/DDBJ databases">
        <authorList>
            <person name="Chen Y."/>
            <person name="Dougan E. K."/>
            <person name="Chan C."/>
            <person name="Rhodes N."/>
            <person name="Thang M."/>
        </authorList>
    </citation>
    <scope>NUCLEOTIDE SEQUENCE</scope>
</reference>
<dbReference type="EMBL" id="CAMXCT010005223">
    <property type="protein sequence ID" value="CAI4011741.1"/>
    <property type="molecule type" value="Genomic_DNA"/>
</dbReference>
<dbReference type="EMBL" id="CAMXCT020005223">
    <property type="protein sequence ID" value="CAL1165116.1"/>
    <property type="molecule type" value="Genomic_DNA"/>
</dbReference>
<keyword evidence="4" id="KW-1185">Reference proteome</keyword>
<organism evidence="2">
    <name type="scientific">Cladocopium goreaui</name>
    <dbReference type="NCBI Taxonomy" id="2562237"/>
    <lineage>
        <taxon>Eukaryota</taxon>
        <taxon>Sar</taxon>
        <taxon>Alveolata</taxon>
        <taxon>Dinophyceae</taxon>
        <taxon>Suessiales</taxon>
        <taxon>Symbiodiniaceae</taxon>
        <taxon>Cladocopium</taxon>
    </lineage>
</organism>
<dbReference type="OrthoDB" id="428435at2759"/>
<dbReference type="InterPro" id="IPR019410">
    <property type="entry name" value="Methyltransf_16"/>
</dbReference>
<dbReference type="PANTHER" id="PTHR13271">
    <property type="entry name" value="UNCHARACTERIZED PUTATIVE METHYLTRANSFERASE"/>
    <property type="match status" value="1"/>
</dbReference>
<dbReference type="GO" id="GO:0005634">
    <property type="term" value="C:nucleus"/>
    <property type="evidence" value="ECO:0007669"/>
    <property type="project" value="TreeGrafter"/>
</dbReference>
<reference evidence="3 4" key="2">
    <citation type="submission" date="2024-05" db="EMBL/GenBank/DDBJ databases">
        <authorList>
            <person name="Chen Y."/>
            <person name="Shah S."/>
            <person name="Dougan E. K."/>
            <person name="Thang M."/>
            <person name="Chan C."/>
        </authorList>
    </citation>
    <scope>NUCLEOTIDE SEQUENCE [LARGE SCALE GENOMIC DNA]</scope>
</reference>
<dbReference type="CDD" id="cd10527">
    <property type="entry name" value="SET_LSMT"/>
    <property type="match status" value="1"/>
</dbReference>
<dbReference type="InterPro" id="IPR001214">
    <property type="entry name" value="SET_dom"/>
</dbReference>
<comment type="caution">
    <text evidence="2">The sequence shown here is derived from an EMBL/GenBank/DDBJ whole genome shotgun (WGS) entry which is preliminary data.</text>
</comment>
<dbReference type="Gene3D" id="3.90.1410.10">
    <property type="entry name" value="set domain protein methyltransferase, domain 1"/>
    <property type="match status" value="1"/>
</dbReference>
<evidence type="ECO:0000313" key="2">
    <source>
        <dbReference type="EMBL" id="CAI4011741.1"/>
    </source>
</evidence>